<dbReference type="InParanoid" id="A0A3Q7IFY4"/>
<protein>
    <recommendedName>
        <fullName evidence="1">Reverse transcriptase Ty1/copia-type domain-containing protein</fullName>
    </recommendedName>
</protein>
<dbReference type="STRING" id="4081.A0A3Q7IFY4"/>
<dbReference type="Proteomes" id="UP000004994">
    <property type="component" value="Chromosome 10"/>
</dbReference>
<evidence type="ECO:0000313" key="3">
    <source>
        <dbReference type="Proteomes" id="UP000004994"/>
    </source>
</evidence>
<dbReference type="Gramene" id="Solyc10g050377.1.1">
    <property type="protein sequence ID" value="Solyc10g050377.1.1"/>
    <property type="gene ID" value="Solyc10g050377.1"/>
</dbReference>
<proteinExistence type="predicted"/>
<dbReference type="InterPro" id="IPR013103">
    <property type="entry name" value="RVT_2"/>
</dbReference>
<dbReference type="CDD" id="cd09272">
    <property type="entry name" value="RNase_HI_RT_Ty1"/>
    <property type="match status" value="1"/>
</dbReference>
<dbReference type="AlphaFoldDB" id="A0A3Q7IFY4"/>
<name>A0A3Q7IFY4_SOLLC</name>
<evidence type="ECO:0000313" key="2">
    <source>
        <dbReference type="EnsemblPlants" id="Solyc10g050377.1.1"/>
    </source>
</evidence>
<keyword evidence="3" id="KW-1185">Reference proteome</keyword>
<reference evidence="2" key="1">
    <citation type="journal article" date="2012" name="Nature">
        <title>The tomato genome sequence provides insights into fleshy fruit evolution.</title>
        <authorList>
            <consortium name="Tomato Genome Consortium"/>
        </authorList>
    </citation>
    <scope>NUCLEOTIDE SEQUENCE [LARGE SCALE GENOMIC DNA]</scope>
    <source>
        <strain evidence="2">cv. Heinz 1706</strain>
    </source>
</reference>
<feature type="domain" description="Reverse transcriptase Ty1/copia-type" evidence="1">
    <location>
        <begin position="2"/>
        <end position="47"/>
    </location>
</feature>
<dbReference type="EnsemblPlants" id="Solyc10g050377.1.1">
    <property type="protein sequence ID" value="Solyc10g050377.1.1"/>
    <property type="gene ID" value="Solyc10g050377.1"/>
</dbReference>
<dbReference type="InterPro" id="IPR043502">
    <property type="entry name" value="DNA/RNA_pol_sf"/>
</dbReference>
<accession>A0A3Q7IFY4</accession>
<dbReference type="PANTHER" id="PTHR11439">
    <property type="entry name" value="GAG-POL-RELATED RETROTRANSPOSON"/>
    <property type="match status" value="1"/>
</dbReference>
<organism evidence="2">
    <name type="scientific">Solanum lycopersicum</name>
    <name type="common">Tomato</name>
    <name type="synonym">Lycopersicon esculentum</name>
    <dbReference type="NCBI Taxonomy" id="4081"/>
    <lineage>
        <taxon>Eukaryota</taxon>
        <taxon>Viridiplantae</taxon>
        <taxon>Streptophyta</taxon>
        <taxon>Embryophyta</taxon>
        <taxon>Tracheophyta</taxon>
        <taxon>Spermatophyta</taxon>
        <taxon>Magnoliopsida</taxon>
        <taxon>eudicotyledons</taxon>
        <taxon>Gunneridae</taxon>
        <taxon>Pentapetalae</taxon>
        <taxon>asterids</taxon>
        <taxon>lamiids</taxon>
        <taxon>Solanales</taxon>
        <taxon>Solanaceae</taxon>
        <taxon>Solanoideae</taxon>
        <taxon>Solaneae</taxon>
        <taxon>Solanum</taxon>
        <taxon>Solanum subgen. Lycopersicon</taxon>
    </lineage>
</organism>
<dbReference type="PANTHER" id="PTHR11439:SF504">
    <property type="entry name" value="REVERSE TRANSCRIPTASE TY1_COPIA-TYPE DOMAIN-CONTAINING PROTEIN"/>
    <property type="match status" value="1"/>
</dbReference>
<reference evidence="2" key="2">
    <citation type="submission" date="2019-01" db="UniProtKB">
        <authorList>
            <consortium name="EnsemblPlants"/>
        </authorList>
    </citation>
    <scope>IDENTIFICATION</scope>
    <source>
        <strain evidence="2">cv. Heinz 1706</strain>
    </source>
</reference>
<dbReference type="Pfam" id="PF07727">
    <property type="entry name" value="RVT_2"/>
    <property type="match status" value="1"/>
</dbReference>
<evidence type="ECO:0000259" key="1">
    <source>
        <dbReference type="Pfam" id="PF07727"/>
    </source>
</evidence>
<dbReference type="SUPFAM" id="SSF56672">
    <property type="entry name" value="DNA/RNA polymerases"/>
    <property type="match status" value="1"/>
</dbReference>
<sequence length="178" mass="20412">VLIYVDDPIITRNNSDCTSQLKEHLNAKFHISDLGKLKYFLGIKVPGKYYLTITRPYISYIVHVHSQFSHAPRQPHLEAAYRILHYLKRNPGQGILFHSDNSLFINAYCDADWEGCLMTRHSTTQYIVFLGKSPISLRSKNQTVASRSSAEAEYIAISTTSSKIVWLLRLLQDLQVKK</sequence>